<dbReference type="InterPro" id="IPR001245">
    <property type="entry name" value="Ser-Thr/Tyr_kinase_cat_dom"/>
</dbReference>
<keyword evidence="2" id="KW-1003">Cell membrane</keyword>
<evidence type="ECO:0000259" key="18">
    <source>
        <dbReference type="PROSITE" id="PS50011"/>
    </source>
</evidence>
<evidence type="ECO:0000256" key="10">
    <source>
        <dbReference type="ARBA" id="ARBA00023157"/>
    </source>
</evidence>
<proteinExistence type="inferred from homology"/>
<dbReference type="Gene3D" id="3.30.200.20">
    <property type="entry name" value="Phosphorylase Kinase, domain 1"/>
    <property type="match status" value="1"/>
</dbReference>
<dbReference type="PROSITE" id="PS00108">
    <property type="entry name" value="PROTEIN_KINASE_ST"/>
    <property type="match status" value="1"/>
</dbReference>
<comment type="catalytic activity">
    <reaction evidence="14 15">
        <text>L-seryl-[protein] + ATP = O-phospho-L-seryl-[protein] + ADP + H(+)</text>
        <dbReference type="Rhea" id="RHEA:17989"/>
        <dbReference type="Rhea" id="RHEA-COMP:9863"/>
        <dbReference type="Rhea" id="RHEA-COMP:11604"/>
        <dbReference type="ChEBI" id="CHEBI:15378"/>
        <dbReference type="ChEBI" id="CHEBI:29999"/>
        <dbReference type="ChEBI" id="CHEBI:30616"/>
        <dbReference type="ChEBI" id="CHEBI:83421"/>
        <dbReference type="ChEBI" id="CHEBI:456216"/>
        <dbReference type="EC" id="2.7.11.1"/>
    </reaction>
</comment>
<dbReference type="SUPFAM" id="SSF56112">
    <property type="entry name" value="Protein kinase-like (PK-like)"/>
    <property type="match status" value="1"/>
</dbReference>
<reference evidence="22" key="1">
    <citation type="journal article" date="2012" name="Nat. Biotechnol.">
        <title>Reference genome sequence of the model plant Setaria.</title>
        <authorList>
            <person name="Bennetzen J.L."/>
            <person name="Schmutz J."/>
            <person name="Wang H."/>
            <person name="Percifield R."/>
            <person name="Hawkins J."/>
            <person name="Pontaroli A.C."/>
            <person name="Estep M."/>
            <person name="Feng L."/>
            <person name="Vaughn J.N."/>
            <person name="Grimwood J."/>
            <person name="Jenkins J."/>
            <person name="Barry K."/>
            <person name="Lindquist E."/>
            <person name="Hellsten U."/>
            <person name="Deshpande S."/>
            <person name="Wang X."/>
            <person name="Wu X."/>
            <person name="Mitros T."/>
            <person name="Triplett J."/>
            <person name="Yang X."/>
            <person name="Ye C.Y."/>
            <person name="Mauro-Herrera M."/>
            <person name="Wang L."/>
            <person name="Li P."/>
            <person name="Sharma M."/>
            <person name="Sharma R."/>
            <person name="Ronald P.C."/>
            <person name="Panaud O."/>
            <person name="Kellogg E.A."/>
            <person name="Brutnell T.P."/>
            <person name="Doust A.N."/>
            <person name="Tuskan G.A."/>
            <person name="Rokhsar D."/>
            <person name="Devos K.M."/>
        </authorList>
    </citation>
    <scope>NUCLEOTIDE SEQUENCE [LARGE SCALE GENOMIC DNA]</scope>
    <source>
        <strain evidence="22">cv. Yugu1</strain>
    </source>
</reference>
<dbReference type="AlphaFoldDB" id="K4ALT0"/>
<evidence type="ECO:0000256" key="5">
    <source>
        <dbReference type="ARBA" id="ARBA00022679"/>
    </source>
</evidence>
<organism evidence="21 22">
    <name type="scientific">Setaria italica</name>
    <name type="common">Foxtail millet</name>
    <name type="synonym">Panicum italicum</name>
    <dbReference type="NCBI Taxonomy" id="4555"/>
    <lineage>
        <taxon>Eukaryota</taxon>
        <taxon>Viridiplantae</taxon>
        <taxon>Streptophyta</taxon>
        <taxon>Embryophyta</taxon>
        <taxon>Tracheophyta</taxon>
        <taxon>Spermatophyta</taxon>
        <taxon>Magnoliopsida</taxon>
        <taxon>Liliopsida</taxon>
        <taxon>Poales</taxon>
        <taxon>Poaceae</taxon>
        <taxon>PACMAD clade</taxon>
        <taxon>Panicoideae</taxon>
        <taxon>Panicodae</taxon>
        <taxon>Paniceae</taxon>
        <taxon>Cenchrinae</taxon>
        <taxon>Setaria</taxon>
    </lineage>
</organism>
<dbReference type="InterPro" id="IPR001480">
    <property type="entry name" value="Bulb-type_lectin_dom"/>
</dbReference>
<evidence type="ECO:0000256" key="3">
    <source>
        <dbReference type="ARBA" id="ARBA00022527"/>
    </source>
</evidence>
<dbReference type="CDD" id="cd14066">
    <property type="entry name" value="STKc_IRAK"/>
    <property type="match status" value="1"/>
</dbReference>
<keyword evidence="4" id="KW-0245">EGF-like domain</keyword>
<dbReference type="PANTHER" id="PTHR27002">
    <property type="entry name" value="RECEPTOR-LIKE SERINE/THREONINE-PROTEIN KINASE SD1-8"/>
    <property type="match status" value="1"/>
</dbReference>
<dbReference type="SMART" id="SM00473">
    <property type="entry name" value="PAN_AP"/>
    <property type="match status" value="1"/>
</dbReference>
<keyword evidence="2" id="KW-0472">Membrane</keyword>
<feature type="domain" description="Bulb-type lectin" evidence="19">
    <location>
        <begin position="26"/>
        <end position="160"/>
    </location>
</feature>
<comment type="similarity">
    <text evidence="15">Belongs to the protein kinase superfamily. Ser/Thr protein kinase family.</text>
</comment>
<comment type="catalytic activity">
    <reaction evidence="13 15">
        <text>L-threonyl-[protein] + ATP = O-phospho-L-threonyl-[protein] + ADP + H(+)</text>
        <dbReference type="Rhea" id="RHEA:46608"/>
        <dbReference type="Rhea" id="RHEA-COMP:11060"/>
        <dbReference type="Rhea" id="RHEA-COMP:11605"/>
        <dbReference type="ChEBI" id="CHEBI:15378"/>
        <dbReference type="ChEBI" id="CHEBI:30013"/>
        <dbReference type="ChEBI" id="CHEBI:30616"/>
        <dbReference type="ChEBI" id="CHEBI:61977"/>
        <dbReference type="ChEBI" id="CHEBI:456216"/>
        <dbReference type="EC" id="2.7.11.1"/>
    </reaction>
</comment>
<evidence type="ECO:0000256" key="7">
    <source>
        <dbReference type="ARBA" id="ARBA00022741"/>
    </source>
</evidence>
<dbReference type="SUPFAM" id="SSF51110">
    <property type="entry name" value="alpha-D-mannose-specific plant lectins"/>
    <property type="match status" value="1"/>
</dbReference>
<evidence type="ECO:0000313" key="22">
    <source>
        <dbReference type="Proteomes" id="UP000004995"/>
    </source>
</evidence>
<dbReference type="InterPro" id="IPR011009">
    <property type="entry name" value="Kinase-like_dom_sf"/>
</dbReference>
<dbReference type="PIRSF" id="PIRSF000641">
    <property type="entry name" value="SRK"/>
    <property type="match status" value="1"/>
</dbReference>
<dbReference type="eggNOG" id="ENOG502SGW3">
    <property type="taxonomic scope" value="Eukaryota"/>
</dbReference>
<comment type="subcellular location">
    <subcellularLocation>
        <location evidence="1">Cell membrane</location>
        <topology evidence="1">Single-pass type I membrane protein</topology>
    </subcellularLocation>
</comment>
<dbReference type="EC" id="2.7.11.1" evidence="15"/>
<evidence type="ECO:0000256" key="4">
    <source>
        <dbReference type="ARBA" id="ARBA00022536"/>
    </source>
</evidence>
<dbReference type="OMA" id="WNMWMEG"/>
<feature type="signal peptide" evidence="17">
    <location>
        <begin position="1"/>
        <end position="25"/>
    </location>
</feature>
<evidence type="ECO:0000313" key="21">
    <source>
        <dbReference type="EnsemblPlants" id="KQK90330"/>
    </source>
</evidence>
<dbReference type="Pfam" id="PF00954">
    <property type="entry name" value="S_locus_glycop"/>
    <property type="match status" value="1"/>
</dbReference>
<keyword evidence="10" id="KW-1015">Disulfide bond</keyword>
<feature type="domain" description="Apple" evidence="20">
    <location>
        <begin position="353"/>
        <end position="440"/>
    </location>
</feature>
<dbReference type="Pfam" id="PF08276">
    <property type="entry name" value="PAN_2"/>
    <property type="match status" value="1"/>
</dbReference>
<reference evidence="21" key="2">
    <citation type="submission" date="2018-08" db="UniProtKB">
        <authorList>
            <consortium name="EnsemblPlants"/>
        </authorList>
    </citation>
    <scope>IDENTIFICATION</scope>
    <source>
        <strain evidence="21">Yugu1</strain>
    </source>
</reference>
<keyword evidence="7 15" id="KW-0547">Nucleotide-binding</keyword>
<dbReference type="GO" id="GO:0004674">
    <property type="term" value="F:protein serine/threonine kinase activity"/>
    <property type="evidence" value="ECO:0007669"/>
    <property type="project" value="UniProtKB-KW"/>
</dbReference>
<dbReference type="InterPro" id="IPR003609">
    <property type="entry name" value="Pan_app"/>
</dbReference>
<dbReference type="GO" id="GO:0051707">
    <property type="term" value="P:response to other organism"/>
    <property type="evidence" value="ECO:0007669"/>
    <property type="project" value="UniProtKB-ARBA"/>
</dbReference>
<dbReference type="InterPro" id="IPR000858">
    <property type="entry name" value="S_locus_glycoprot_dom"/>
</dbReference>
<evidence type="ECO:0000259" key="19">
    <source>
        <dbReference type="PROSITE" id="PS50927"/>
    </source>
</evidence>
<dbReference type="Pfam" id="PF07714">
    <property type="entry name" value="PK_Tyr_Ser-Thr"/>
    <property type="match status" value="1"/>
</dbReference>
<dbReference type="CDD" id="cd00028">
    <property type="entry name" value="B_lectin"/>
    <property type="match status" value="1"/>
</dbReference>
<keyword evidence="11" id="KW-0675">Receptor</keyword>
<sequence>CLMDCSAIACTAALLILLLLPPCASDDRIVPGKPLSPGATIVSEDGSFALGFFSPSNSTPAKLYLGIWYNDIPEFTVVWVANRDAPVTNATSPTPTLSLAAGTTDLVLSDADGRPVWTTNVTGAPSTPAPPPTGLAAVLLNNGDLVIRSPNGTALWQSFEHPADTLLPGMKIRVRYRTRTGERLVSWKGAGDPSPGSYSFGADPERIIQLFLWNGTRPVMRSAPWTGYMVAGQYQANTSLVYVVFVSTEEEMYLTYSLADGAPHTRYVLAYSGEYQLQSWNRSAAAWSVLGEWPAGGPCSRYGRCGANGYCDGTAGDAVPACKCLDGFEPASAEEWSGGVFSGGCRRKEALRCGGDGFLALTGMKSPDGFRRVGNRTLEECAAECRRNCSCVAYAYADLRLSSSSSTGDATRCLVWAGDLMDTVRMGDVTGSDTLYLRIAGLRAGEKARANALKIGLPAVLTSSVLLLAGISFAWFKFKGIDCNSTTLGNGKRLKKLILGSMGTSDQLGERNPGQDFVLPFVRFDDIVAATRNFSEAYKIGQGGFGKVYMGMIGGQEVAIKRLSKDSEQGTEEFRTEVILIAKLQHRNLVRLLGCSVEGDEKILIYEYLPNKSLDAIIFDNSRKMLLDWPTRFNIIKGVARGLLYLHHDSRLTIIHRDLKAANVLLDAEMRPKIADFGMARIFSDCQIKANTRRVVGTYGYMAPEYAMEGVFSIKSDVYSFGVLLLEVVTGTRRSSMDGIMGFPNLIAYVWNMWMEGNIKNLADSSITNSCLLDEVLLCSHVALLCVQEKPDDRPVMSKVVYALDNGSNTLPSPNHPAYFAHRSNEIEQARDDIQNSMGSFTLTNIEGRLNKGRASCDVLVLLDWSLLIFLCICSASAHASLSSYRSLL</sequence>
<dbReference type="EMBL" id="AGNK02005922">
    <property type="status" value="NOT_ANNOTATED_CDS"/>
    <property type="molecule type" value="Genomic_DNA"/>
</dbReference>
<keyword evidence="22" id="KW-1185">Reference proteome</keyword>
<evidence type="ECO:0000256" key="13">
    <source>
        <dbReference type="ARBA" id="ARBA00047899"/>
    </source>
</evidence>
<keyword evidence="9 15" id="KW-0067">ATP-binding</keyword>
<dbReference type="Pfam" id="PF01453">
    <property type="entry name" value="B_lectin"/>
    <property type="match status" value="1"/>
</dbReference>
<dbReference type="EnsemblPlants" id="KQK90330">
    <property type="protein sequence ID" value="KQK90330"/>
    <property type="gene ID" value="SETIT_039864mg"/>
</dbReference>
<evidence type="ECO:0000256" key="1">
    <source>
        <dbReference type="ARBA" id="ARBA00004251"/>
    </source>
</evidence>
<dbReference type="InterPro" id="IPR017441">
    <property type="entry name" value="Protein_kinase_ATP_BS"/>
</dbReference>
<evidence type="ECO:0000256" key="14">
    <source>
        <dbReference type="ARBA" id="ARBA00048679"/>
    </source>
</evidence>
<dbReference type="PROSITE" id="PS50948">
    <property type="entry name" value="PAN"/>
    <property type="match status" value="1"/>
</dbReference>
<feature type="chain" id="PRO_5010129079" description="Receptor-like serine/threonine-protein kinase" evidence="17">
    <location>
        <begin position="26"/>
        <end position="889"/>
    </location>
</feature>
<name>K4ALT0_SETIT</name>
<dbReference type="CDD" id="cd01098">
    <property type="entry name" value="PAN_AP_plant"/>
    <property type="match status" value="1"/>
</dbReference>
<evidence type="ECO:0000256" key="12">
    <source>
        <dbReference type="ARBA" id="ARBA00023180"/>
    </source>
</evidence>
<dbReference type="Gramene" id="KQK90330">
    <property type="protein sequence ID" value="KQK90330"/>
    <property type="gene ID" value="SETIT_039864mg"/>
</dbReference>
<keyword evidence="6 17" id="KW-0732">Signal</keyword>
<evidence type="ECO:0000259" key="20">
    <source>
        <dbReference type="PROSITE" id="PS50948"/>
    </source>
</evidence>
<keyword evidence="12" id="KW-0325">Glycoprotein</keyword>
<feature type="domain" description="Protein kinase" evidence="18">
    <location>
        <begin position="534"/>
        <end position="819"/>
    </location>
</feature>
<evidence type="ECO:0000256" key="11">
    <source>
        <dbReference type="ARBA" id="ARBA00023170"/>
    </source>
</evidence>
<accession>K4ALT0</accession>
<keyword evidence="8 15" id="KW-0418">Kinase</keyword>
<keyword evidence="5 15" id="KW-0808">Transferase</keyword>
<feature type="binding site" evidence="16">
    <location>
        <position position="561"/>
    </location>
    <ligand>
        <name>ATP</name>
        <dbReference type="ChEBI" id="CHEBI:30616"/>
    </ligand>
</feature>
<dbReference type="GO" id="GO:0106310">
    <property type="term" value="F:protein serine kinase activity"/>
    <property type="evidence" value="ECO:0007669"/>
    <property type="project" value="RHEA"/>
</dbReference>
<evidence type="ECO:0000256" key="6">
    <source>
        <dbReference type="ARBA" id="ARBA00022729"/>
    </source>
</evidence>
<dbReference type="PANTHER" id="PTHR27002:SF1095">
    <property type="entry name" value="G-TYPE LECTIN S-RECEPTOR-LIKE SERINE_THREONINE-PROTEIN KINASE RKS1"/>
    <property type="match status" value="1"/>
</dbReference>
<dbReference type="Proteomes" id="UP000004995">
    <property type="component" value="Unassembled WGS sequence"/>
</dbReference>
<dbReference type="SMART" id="SM00220">
    <property type="entry name" value="S_TKc"/>
    <property type="match status" value="1"/>
</dbReference>
<dbReference type="PROSITE" id="PS50011">
    <property type="entry name" value="PROTEIN_KINASE_DOM"/>
    <property type="match status" value="1"/>
</dbReference>
<dbReference type="PROSITE" id="PS50927">
    <property type="entry name" value="BULB_LECTIN"/>
    <property type="match status" value="1"/>
</dbReference>
<keyword evidence="3 15" id="KW-0723">Serine/threonine-protein kinase</keyword>
<dbReference type="FunFam" id="1.10.510.10:FF:000060">
    <property type="entry name" value="G-type lectin S-receptor-like serine/threonine-protein kinase"/>
    <property type="match status" value="1"/>
</dbReference>
<dbReference type="PROSITE" id="PS00107">
    <property type="entry name" value="PROTEIN_KINASE_ATP"/>
    <property type="match status" value="1"/>
</dbReference>
<protein>
    <recommendedName>
        <fullName evidence="15">Receptor-like serine/threonine-protein kinase</fullName>
        <ecNumber evidence="15">2.7.11.1</ecNumber>
    </recommendedName>
</protein>
<dbReference type="InterPro" id="IPR036426">
    <property type="entry name" value="Bulb-type_lectin_dom_sf"/>
</dbReference>
<evidence type="ECO:0000256" key="8">
    <source>
        <dbReference type="ARBA" id="ARBA00022777"/>
    </source>
</evidence>
<dbReference type="GO" id="GO:0005886">
    <property type="term" value="C:plasma membrane"/>
    <property type="evidence" value="ECO:0007669"/>
    <property type="project" value="UniProtKB-SubCell"/>
</dbReference>
<dbReference type="InterPro" id="IPR000719">
    <property type="entry name" value="Prot_kinase_dom"/>
</dbReference>
<dbReference type="Gene3D" id="2.90.10.10">
    <property type="entry name" value="Bulb-type lectin domain"/>
    <property type="match status" value="1"/>
</dbReference>
<evidence type="ECO:0000256" key="2">
    <source>
        <dbReference type="ARBA" id="ARBA00022475"/>
    </source>
</evidence>
<dbReference type="InParanoid" id="K4ALT0"/>
<evidence type="ECO:0000256" key="16">
    <source>
        <dbReference type="PROSITE-ProRule" id="PRU10141"/>
    </source>
</evidence>
<dbReference type="FunFam" id="3.30.200.20:FF:001238">
    <property type="entry name" value="Os08g0179000 protein"/>
    <property type="match status" value="1"/>
</dbReference>
<dbReference type="HOGENOM" id="CLU_000288_116_4_1"/>
<dbReference type="GO" id="GO:0048544">
    <property type="term" value="P:recognition of pollen"/>
    <property type="evidence" value="ECO:0007669"/>
    <property type="project" value="InterPro"/>
</dbReference>
<evidence type="ECO:0000256" key="15">
    <source>
        <dbReference type="PIRNR" id="PIRNR000641"/>
    </source>
</evidence>
<dbReference type="SMART" id="SM00108">
    <property type="entry name" value="B_lectin"/>
    <property type="match status" value="1"/>
</dbReference>
<dbReference type="InterPro" id="IPR008271">
    <property type="entry name" value="Ser/Thr_kinase_AS"/>
</dbReference>
<evidence type="ECO:0000256" key="9">
    <source>
        <dbReference type="ARBA" id="ARBA00022840"/>
    </source>
</evidence>
<dbReference type="Gene3D" id="1.10.510.10">
    <property type="entry name" value="Transferase(Phosphotransferase) domain 1"/>
    <property type="match status" value="1"/>
</dbReference>
<dbReference type="GO" id="GO:0005524">
    <property type="term" value="F:ATP binding"/>
    <property type="evidence" value="ECO:0007669"/>
    <property type="project" value="UniProtKB-UniRule"/>
</dbReference>
<evidence type="ECO:0000256" key="17">
    <source>
        <dbReference type="SAM" id="SignalP"/>
    </source>
</evidence>
<dbReference type="InterPro" id="IPR024171">
    <property type="entry name" value="SRK-like_kinase"/>
</dbReference>